<organism evidence="1 2">
    <name type="scientific">Novosphingobium kalidii</name>
    <dbReference type="NCBI Taxonomy" id="3230299"/>
    <lineage>
        <taxon>Bacteria</taxon>
        <taxon>Pseudomonadati</taxon>
        <taxon>Pseudomonadota</taxon>
        <taxon>Alphaproteobacteria</taxon>
        <taxon>Sphingomonadales</taxon>
        <taxon>Sphingomonadaceae</taxon>
        <taxon>Novosphingobium</taxon>
    </lineage>
</organism>
<accession>A0ABV2CZN7</accession>
<evidence type="ECO:0000313" key="2">
    <source>
        <dbReference type="Proteomes" id="UP001548713"/>
    </source>
</evidence>
<dbReference type="Gene3D" id="3.30.70.120">
    <property type="match status" value="1"/>
</dbReference>
<dbReference type="Proteomes" id="UP001548713">
    <property type="component" value="Unassembled WGS sequence"/>
</dbReference>
<comment type="caution">
    <text evidence="1">The sequence shown here is derived from an EMBL/GenBank/DDBJ whole genome shotgun (WGS) entry which is preliminary data.</text>
</comment>
<sequence length="160" mass="16852">MTIVGLRRGHCLAGVSAVVSSVIAKHTTRAVKALKIHCPVDDAMLNMLSAGQLPAIDPDSALAKILDIVRAENPLGDFGVYKSVVELGSGWELFTSDAAARPALGQTGLEVASPTVILTIYIPMDAADDAVCRAIDAIVEAHPWEVPVIEISETVLVTRV</sequence>
<proteinExistence type="predicted"/>
<keyword evidence="2" id="KW-1185">Reference proteome</keyword>
<evidence type="ECO:0000313" key="1">
    <source>
        <dbReference type="EMBL" id="MET1755065.1"/>
    </source>
</evidence>
<dbReference type="RefSeq" id="WP_353983543.1">
    <property type="nucleotide sequence ID" value="NZ_JBEWLY010000011.1"/>
</dbReference>
<evidence type="ECO:0008006" key="3">
    <source>
        <dbReference type="Google" id="ProtNLM"/>
    </source>
</evidence>
<dbReference type="EMBL" id="JBEWLY010000011">
    <property type="protein sequence ID" value="MET1755065.1"/>
    <property type="molecule type" value="Genomic_DNA"/>
</dbReference>
<dbReference type="InterPro" id="IPR015867">
    <property type="entry name" value="N-reg_PII/ATP_PRibTrfase_C"/>
</dbReference>
<gene>
    <name evidence="1" type="ORF">ABVV53_06300</name>
</gene>
<name>A0ABV2CZN7_9SPHN</name>
<reference evidence="1 2" key="1">
    <citation type="submission" date="2024-07" db="EMBL/GenBank/DDBJ databases">
        <title>Novosphingobium kalidii RD2P27.</title>
        <authorList>
            <person name="Sun J.-Q."/>
        </authorList>
    </citation>
    <scope>NUCLEOTIDE SEQUENCE [LARGE SCALE GENOMIC DNA]</scope>
    <source>
        <strain evidence="1 2">RD2P27</strain>
    </source>
</reference>
<protein>
    <recommendedName>
        <fullName evidence="3">OsmC-like protein</fullName>
    </recommendedName>
</protein>